<evidence type="ECO:0008006" key="3">
    <source>
        <dbReference type="Google" id="ProtNLM"/>
    </source>
</evidence>
<dbReference type="Pfam" id="PF02012">
    <property type="entry name" value="BNR"/>
    <property type="match status" value="1"/>
</dbReference>
<dbReference type="KEGG" id="hyg:AUC43_11050"/>
<protein>
    <recommendedName>
        <fullName evidence="3">Photosynthesis system II assembly factor Ycf48/Hcf136-like domain-containing protein</fullName>
    </recommendedName>
</protein>
<dbReference type="InterPro" id="IPR015943">
    <property type="entry name" value="WD40/YVTN_repeat-like_dom_sf"/>
</dbReference>
<dbReference type="EMBL" id="CP013909">
    <property type="protein sequence ID" value="ALW85581.1"/>
    <property type="molecule type" value="Genomic_DNA"/>
</dbReference>
<evidence type="ECO:0000313" key="2">
    <source>
        <dbReference type="Proteomes" id="UP000059542"/>
    </source>
</evidence>
<dbReference type="InterPro" id="IPR002860">
    <property type="entry name" value="BNR_rpt"/>
</dbReference>
<reference evidence="1 2" key="1">
    <citation type="submission" date="2015-12" db="EMBL/GenBank/DDBJ databases">
        <authorList>
            <person name="Shamseldin A."/>
            <person name="Moawad H."/>
            <person name="Abd El-Rahim W.M."/>
            <person name="Sadowsky M.J."/>
        </authorList>
    </citation>
    <scope>NUCLEOTIDE SEQUENCE [LARGE SCALE GENOMIC DNA]</scope>
    <source>
        <strain evidence="1 2">DG5B</strain>
    </source>
</reference>
<evidence type="ECO:0000313" key="1">
    <source>
        <dbReference type="EMBL" id="ALW85581.1"/>
    </source>
</evidence>
<dbReference type="PANTHER" id="PTHR47199">
    <property type="entry name" value="PHOTOSYSTEM II STABILITY/ASSEMBLY FACTOR HCF136, CHLOROPLASTIC"/>
    <property type="match status" value="1"/>
</dbReference>
<dbReference type="SUPFAM" id="SSF110296">
    <property type="entry name" value="Oligoxyloglucan reducing end-specific cellobiohydrolase"/>
    <property type="match status" value="2"/>
</dbReference>
<name>A0A0U4AXV0_9BACT</name>
<dbReference type="PANTHER" id="PTHR47199:SF2">
    <property type="entry name" value="PHOTOSYSTEM II STABILITY_ASSEMBLY FACTOR HCF136, CHLOROPLASTIC"/>
    <property type="match status" value="1"/>
</dbReference>
<dbReference type="Proteomes" id="UP000059542">
    <property type="component" value="Chromosome"/>
</dbReference>
<gene>
    <name evidence="1" type="ORF">AUC43_11050</name>
</gene>
<keyword evidence="2" id="KW-1185">Reference proteome</keyword>
<dbReference type="AlphaFoldDB" id="A0A0U4AXV0"/>
<dbReference type="Gene3D" id="2.130.10.10">
    <property type="entry name" value="YVTN repeat-like/Quinoprotein amine dehydrogenase"/>
    <property type="match status" value="2"/>
</dbReference>
<organism evidence="1 2">
    <name type="scientific">Hymenobacter sedentarius</name>
    <dbReference type="NCBI Taxonomy" id="1411621"/>
    <lineage>
        <taxon>Bacteria</taxon>
        <taxon>Pseudomonadati</taxon>
        <taxon>Bacteroidota</taxon>
        <taxon>Cytophagia</taxon>
        <taxon>Cytophagales</taxon>
        <taxon>Hymenobacteraceae</taxon>
        <taxon>Hymenobacter</taxon>
    </lineage>
</organism>
<sequence>MLGITAGCSHDSDPAPVAWKLLPYGAPQLSGFSAVRFASAQVGWIIGGYVPDQLNSSTLLTTRDGGATWARVNMLPFTFSGFRALSPVSEQVVFAVGVDPAAVSPTLPGPVGPANGRAVYKSTDGGTTWQKLPGTGFADSFQLHFFDEQNGLSFKNQTIQRTTDGGTSWQTVFVPASGNWDRVQFPTPAVGYAAGGGISGGFVVGLLLSTGSLAKTTDRGATWQALPWTHQYISSLSFVSATVGFAATYPDHHLYKTQDGGTTWALVNSQLPASGNGQFLNEQEGYFADGQSIQRTTDGGLTWHEEFHTTPNSQYPATINSLHFPTAAAGFAVTADGQIIRGTR</sequence>
<dbReference type="STRING" id="1411621.AUC43_11050"/>
<proteinExistence type="predicted"/>
<accession>A0A0U4AXV0</accession>